<name>A0A1B7XU10_COLHI</name>
<protein>
    <submittedName>
        <fullName evidence="1">Uncharacterized protein</fullName>
    </submittedName>
</protein>
<proteinExistence type="predicted"/>
<dbReference type="AlphaFoldDB" id="A0A1B7XU10"/>
<accession>A0A1B7XU10</accession>
<dbReference type="VEuPathDB" id="FungiDB:CH63R_12382"/>
<sequence length="66" mass="7737">MVNATGELCRDMEKSHSVFCAITALYNPKSMLKLLFFEYFKEHVVYIFDAKHSDDLSKCIGRNEWD</sequence>
<dbReference type="KEGG" id="chig:CH63R_12382"/>
<comment type="caution">
    <text evidence="1">The sequence shown here is derived from an EMBL/GenBank/DDBJ whole genome shotgun (WGS) entry which is preliminary data.</text>
</comment>
<keyword evidence="2" id="KW-1185">Reference proteome</keyword>
<evidence type="ECO:0000313" key="2">
    <source>
        <dbReference type="Proteomes" id="UP000092177"/>
    </source>
</evidence>
<dbReference type="RefSeq" id="XP_018151773.1">
    <property type="nucleotide sequence ID" value="XM_018307356.1"/>
</dbReference>
<gene>
    <name evidence="1" type="ORF">CH63R_12382</name>
</gene>
<dbReference type="EMBL" id="LTAN01000009">
    <property type="protein sequence ID" value="OBR03255.1"/>
    <property type="molecule type" value="Genomic_DNA"/>
</dbReference>
<evidence type="ECO:0000313" key="1">
    <source>
        <dbReference type="EMBL" id="OBR03255.1"/>
    </source>
</evidence>
<organism evidence="1 2">
    <name type="scientific">Colletotrichum higginsianum (strain IMI 349063)</name>
    <name type="common">Crucifer anthracnose fungus</name>
    <dbReference type="NCBI Taxonomy" id="759273"/>
    <lineage>
        <taxon>Eukaryota</taxon>
        <taxon>Fungi</taxon>
        <taxon>Dikarya</taxon>
        <taxon>Ascomycota</taxon>
        <taxon>Pezizomycotina</taxon>
        <taxon>Sordariomycetes</taxon>
        <taxon>Hypocreomycetidae</taxon>
        <taxon>Glomerellales</taxon>
        <taxon>Glomerellaceae</taxon>
        <taxon>Colletotrichum</taxon>
        <taxon>Colletotrichum destructivum species complex</taxon>
    </lineage>
</organism>
<reference evidence="2" key="1">
    <citation type="journal article" date="2017" name="BMC Genomics">
        <title>Gapless genome assembly of Colletotrichum higginsianum reveals chromosome structure and association of transposable elements with secondary metabolite gene clusters.</title>
        <authorList>
            <person name="Dallery J.-F."/>
            <person name="Lapalu N."/>
            <person name="Zampounis A."/>
            <person name="Pigne S."/>
            <person name="Luyten I."/>
            <person name="Amselem J."/>
            <person name="Wittenberg A.H.J."/>
            <person name="Zhou S."/>
            <person name="de Queiroz M.V."/>
            <person name="Robin G.P."/>
            <person name="Auger A."/>
            <person name="Hainaut M."/>
            <person name="Henrissat B."/>
            <person name="Kim K.-T."/>
            <person name="Lee Y.-H."/>
            <person name="Lespinet O."/>
            <person name="Schwartz D.C."/>
            <person name="Thon M.R."/>
            <person name="O'Connell R.J."/>
        </authorList>
    </citation>
    <scope>NUCLEOTIDE SEQUENCE [LARGE SCALE GENOMIC DNA]</scope>
    <source>
        <strain evidence="2">IMI 349063</strain>
    </source>
</reference>
<dbReference type="GeneID" id="28871463"/>
<dbReference type="Proteomes" id="UP000092177">
    <property type="component" value="Chromosome 9"/>
</dbReference>